<comment type="caution">
    <text evidence="4">The sequence shown here is derived from an EMBL/GenBank/DDBJ whole genome shotgun (WGS) entry which is preliminary data.</text>
</comment>
<dbReference type="PANTHER" id="PTHR43420:SF44">
    <property type="entry name" value="ACETYLTRANSFERASE YPEA"/>
    <property type="match status" value="1"/>
</dbReference>
<reference evidence="4 5" key="1">
    <citation type="submission" date="2019-02" db="EMBL/GenBank/DDBJ databases">
        <title>Marinobacter halodurans sp. nov., a marine bacterium isolated from sea tidal flat.</title>
        <authorList>
            <person name="Yoo Y."/>
            <person name="Lee D.W."/>
            <person name="Kim B.S."/>
            <person name="Kim J.-J."/>
        </authorList>
    </citation>
    <scope>NUCLEOTIDE SEQUENCE [LARGE SCALE GENOMIC DNA]</scope>
    <source>
        <strain evidence="4 5">YJ-S3-2</strain>
    </source>
</reference>
<dbReference type="InterPro" id="IPR000182">
    <property type="entry name" value="GNAT_dom"/>
</dbReference>
<dbReference type="InterPro" id="IPR050680">
    <property type="entry name" value="YpeA/RimI_acetyltransf"/>
</dbReference>
<dbReference type="InterPro" id="IPR016181">
    <property type="entry name" value="Acyl_CoA_acyltransferase"/>
</dbReference>
<keyword evidence="2" id="KW-0012">Acyltransferase</keyword>
<dbReference type="SUPFAM" id="SSF55729">
    <property type="entry name" value="Acyl-CoA N-acyltransferases (Nat)"/>
    <property type="match status" value="1"/>
</dbReference>
<evidence type="ECO:0000313" key="4">
    <source>
        <dbReference type="EMBL" id="TBW55169.1"/>
    </source>
</evidence>
<evidence type="ECO:0000259" key="3">
    <source>
        <dbReference type="PROSITE" id="PS51186"/>
    </source>
</evidence>
<name>A0ABY1ZJI7_9GAMM</name>
<feature type="domain" description="N-acetyltransferase" evidence="3">
    <location>
        <begin position="1"/>
        <end position="191"/>
    </location>
</feature>
<dbReference type="Proteomes" id="UP000313645">
    <property type="component" value="Unassembled WGS sequence"/>
</dbReference>
<proteinExistence type="predicted"/>
<protein>
    <submittedName>
        <fullName evidence="4">GNAT family N-acetyltransferase</fullName>
    </submittedName>
</protein>
<sequence length="191" mass="21173">MDIISATPDHGLAIAELALMAGEGIPAHFWDLARRPDQSSLEYGAERAASPGQNFSYRNAHLAVGEGRVMGMLLGYRLPDADAAEDLEDLPDFIRPLVELEQCVPGSYYINMLATYPAFRGQGIGTALMERVPEWAHAKGCDLASVEVFEQSPGAMQLYQRLEYRIVESREVVPHPCYPYTGKVFLLTKRV</sequence>
<keyword evidence="5" id="KW-1185">Reference proteome</keyword>
<dbReference type="CDD" id="cd04301">
    <property type="entry name" value="NAT_SF"/>
    <property type="match status" value="1"/>
</dbReference>
<gene>
    <name evidence="4" type="ORF">EZI54_11990</name>
</gene>
<dbReference type="Gene3D" id="3.40.630.30">
    <property type="match status" value="1"/>
</dbReference>
<organism evidence="4 5">
    <name type="scientific">Marinobacter halodurans</name>
    <dbReference type="NCBI Taxonomy" id="2528979"/>
    <lineage>
        <taxon>Bacteria</taxon>
        <taxon>Pseudomonadati</taxon>
        <taxon>Pseudomonadota</taxon>
        <taxon>Gammaproteobacteria</taxon>
        <taxon>Pseudomonadales</taxon>
        <taxon>Marinobacteraceae</taxon>
        <taxon>Marinobacter</taxon>
    </lineage>
</organism>
<accession>A0ABY1ZJI7</accession>
<keyword evidence="1" id="KW-0808">Transferase</keyword>
<evidence type="ECO:0000256" key="1">
    <source>
        <dbReference type="ARBA" id="ARBA00022679"/>
    </source>
</evidence>
<evidence type="ECO:0000313" key="5">
    <source>
        <dbReference type="Proteomes" id="UP000313645"/>
    </source>
</evidence>
<dbReference type="EMBL" id="SJDL01000017">
    <property type="protein sequence ID" value="TBW55169.1"/>
    <property type="molecule type" value="Genomic_DNA"/>
</dbReference>
<dbReference type="PROSITE" id="PS51186">
    <property type="entry name" value="GNAT"/>
    <property type="match status" value="1"/>
</dbReference>
<dbReference type="PANTHER" id="PTHR43420">
    <property type="entry name" value="ACETYLTRANSFERASE"/>
    <property type="match status" value="1"/>
</dbReference>
<evidence type="ECO:0000256" key="2">
    <source>
        <dbReference type="ARBA" id="ARBA00023315"/>
    </source>
</evidence>
<dbReference type="RefSeq" id="WP_131482125.1">
    <property type="nucleotide sequence ID" value="NZ_SJDL01000017.1"/>
</dbReference>
<dbReference type="Pfam" id="PF00583">
    <property type="entry name" value="Acetyltransf_1"/>
    <property type="match status" value="1"/>
</dbReference>